<sequence>MIDDEILAGIEAVLMITDSAVTAEDLAGSLGLNEDTVLEAIRILKADYDGDEDHRQRGFEIRHVAGGFRIFSRGDYHEVVKDFLTAGQSAKLSQAALETLAVIAYRQPISRPRIAAIRGVSVDGVIRTLLLRGLIVEAGKEATTSALLYATTRTFLDTMGMNAIDDLPDIAPYLPEDADVAELGAQDTEVLAEIDGALDDDSDDDLDADSDSTAEMSRVAD</sequence>
<dbReference type="EMBL" id="FXYY01000001">
    <property type="protein sequence ID" value="SMX62358.1"/>
    <property type="molecule type" value="Genomic_DNA"/>
</dbReference>
<protein>
    <submittedName>
        <fullName evidence="6">Segregation and condensation protein B</fullName>
    </submittedName>
</protein>
<keyword evidence="2" id="KW-0132">Cell division</keyword>
<dbReference type="RefSeq" id="WP_101553317.1">
    <property type="nucleotide sequence ID" value="NZ_FXYY01000001.1"/>
</dbReference>
<keyword evidence="4" id="KW-0131">Cell cycle</keyword>
<organism evidence="6 7">
    <name type="scientific">Brevibacterium linens ATCC 9172</name>
    <dbReference type="NCBI Taxonomy" id="1255617"/>
    <lineage>
        <taxon>Bacteria</taxon>
        <taxon>Bacillati</taxon>
        <taxon>Actinomycetota</taxon>
        <taxon>Actinomycetes</taxon>
        <taxon>Micrococcales</taxon>
        <taxon>Brevibacteriaceae</taxon>
        <taxon>Brevibacterium</taxon>
    </lineage>
</organism>
<name>A0A2H1HHF9_BRELN</name>
<dbReference type="PANTHER" id="PTHR34298:SF2">
    <property type="entry name" value="SEGREGATION AND CONDENSATION PROTEIN B"/>
    <property type="match status" value="1"/>
</dbReference>
<dbReference type="Pfam" id="PF04079">
    <property type="entry name" value="SMC_ScpB"/>
    <property type="match status" value="1"/>
</dbReference>
<dbReference type="InterPro" id="IPR005234">
    <property type="entry name" value="ScpB_csome_segregation"/>
</dbReference>
<evidence type="ECO:0000256" key="2">
    <source>
        <dbReference type="ARBA" id="ARBA00022618"/>
    </source>
</evidence>
<dbReference type="Gene3D" id="1.10.10.10">
    <property type="entry name" value="Winged helix-like DNA-binding domain superfamily/Winged helix DNA-binding domain"/>
    <property type="match status" value="2"/>
</dbReference>
<proteinExistence type="predicted"/>
<dbReference type="GO" id="GO:0051304">
    <property type="term" value="P:chromosome separation"/>
    <property type="evidence" value="ECO:0007669"/>
    <property type="project" value="InterPro"/>
</dbReference>
<evidence type="ECO:0000256" key="4">
    <source>
        <dbReference type="ARBA" id="ARBA00023306"/>
    </source>
</evidence>
<keyword evidence="3" id="KW-0159">Chromosome partition</keyword>
<feature type="compositionally biased region" description="Acidic residues" evidence="5">
    <location>
        <begin position="195"/>
        <end position="212"/>
    </location>
</feature>
<dbReference type="AlphaFoldDB" id="A0A2H1HHF9"/>
<evidence type="ECO:0000256" key="3">
    <source>
        <dbReference type="ARBA" id="ARBA00022829"/>
    </source>
</evidence>
<dbReference type="Proteomes" id="UP000234641">
    <property type="component" value="Unassembled WGS sequence"/>
</dbReference>
<evidence type="ECO:0000313" key="7">
    <source>
        <dbReference type="Proteomes" id="UP000234641"/>
    </source>
</evidence>
<dbReference type="InterPro" id="IPR036390">
    <property type="entry name" value="WH_DNA-bd_sf"/>
</dbReference>
<dbReference type="NCBIfam" id="TIGR00281">
    <property type="entry name" value="SMC-Scp complex subunit ScpB"/>
    <property type="match status" value="1"/>
</dbReference>
<feature type="region of interest" description="Disordered" evidence="5">
    <location>
        <begin position="195"/>
        <end position="221"/>
    </location>
</feature>
<evidence type="ECO:0000256" key="1">
    <source>
        <dbReference type="ARBA" id="ARBA00022490"/>
    </source>
</evidence>
<evidence type="ECO:0000313" key="6">
    <source>
        <dbReference type="EMBL" id="SMX62358.1"/>
    </source>
</evidence>
<gene>
    <name evidence="6" type="ORF">BLIN9172_00022</name>
</gene>
<dbReference type="SUPFAM" id="SSF46785">
    <property type="entry name" value="Winged helix' DNA-binding domain"/>
    <property type="match status" value="2"/>
</dbReference>
<keyword evidence="1" id="KW-0963">Cytoplasm</keyword>
<dbReference type="InterPro" id="IPR036388">
    <property type="entry name" value="WH-like_DNA-bd_sf"/>
</dbReference>
<accession>A0A2H1HHF9</accession>
<dbReference type="GO" id="GO:0051301">
    <property type="term" value="P:cell division"/>
    <property type="evidence" value="ECO:0007669"/>
    <property type="project" value="UniProtKB-KW"/>
</dbReference>
<dbReference type="PANTHER" id="PTHR34298">
    <property type="entry name" value="SEGREGATION AND CONDENSATION PROTEIN B"/>
    <property type="match status" value="1"/>
</dbReference>
<reference evidence="6 7" key="1">
    <citation type="submission" date="2017-03" db="EMBL/GenBank/DDBJ databases">
        <authorList>
            <person name="Afonso C.L."/>
            <person name="Miller P.J."/>
            <person name="Scott M.A."/>
            <person name="Spackman E."/>
            <person name="Goraichik I."/>
            <person name="Dimitrov K.M."/>
            <person name="Suarez D.L."/>
            <person name="Swayne D.E."/>
        </authorList>
    </citation>
    <scope>NUCLEOTIDE SEQUENCE [LARGE SCALE GENOMIC DNA]</scope>
    <source>
        <strain evidence="6 7">ATCC 9172</strain>
    </source>
</reference>
<evidence type="ECO:0000256" key="5">
    <source>
        <dbReference type="SAM" id="MobiDB-lite"/>
    </source>
</evidence>